<sequence>MAPSSQHQPWQSKSPILTFLLDWECPWYHGSSSQFKTTTSSPIEAADAIDHHLKHRRAPPLEFAEPMLMKTSPTSSHTEHHHRLSHDLHLSVAPHMSPLTAVVAALTPRSEIFSSTADGSSRREKEEMKER</sequence>
<reference evidence="2 3" key="1">
    <citation type="journal article" date="2023" name="G3 (Bethesda)">
        <title>A chromosome-length genome assembly and annotation of blackberry (Rubus argutus, cv. 'Hillquist').</title>
        <authorList>
            <person name="Bruna T."/>
            <person name="Aryal R."/>
            <person name="Dudchenko O."/>
            <person name="Sargent D.J."/>
            <person name="Mead D."/>
            <person name="Buti M."/>
            <person name="Cavallini A."/>
            <person name="Hytonen T."/>
            <person name="Andres J."/>
            <person name="Pham M."/>
            <person name="Weisz D."/>
            <person name="Mascagni F."/>
            <person name="Usai G."/>
            <person name="Natali L."/>
            <person name="Bassil N."/>
            <person name="Fernandez G.E."/>
            <person name="Lomsadze A."/>
            <person name="Armour M."/>
            <person name="Olukolu B."/>
            <person name="Poorten T."/>
            <person name="Britton C."/>
            <person name="Davik J."/>
            <person name="Ashrafi H."/>
            <person name="Aiden E.L."/>
            <person name="Borodovsky M."/>
            <person name="Worthington M."/>
        </authorList>
    </citation>
    <scope>NUCLEOTIDE SEQUENCE [LARGE SCALE GENOMIC DNA]</scope>
    <source>
        <strain evidence="2">PI 553951</strain>
    </source>
</reference>
<evidence type="ECO:0000313" key="2">
    <source>
        <dbReference type="EMBL" id="KAK9938306.1"/>
    </source>
</evidence>
<organism evidence="2 3">
    <name type="scientific">Rubus argutus</name>
    <name type="common">Southern blackberry</name>
    <dbReference type="NCBI Taxonomy" id="59490"/>
    <lineage>
        <taxon>Eukaryota</taxon>
        <taxon>Viridiplantae</taxon>
        <taxon>Streptophyta</taxon>
        <taxon>Embryophyta</taxon>
        <taxon>Tracheophyta</taxon>
        <taxon>Spermatophyta</taxon>
        <taxon>Magnoliopsida</taxon>
        <taxon>eudicotyledons</taxon>
        <taxon>Gunneridae</taxon>
        <taxon>Pentapetalae</taxon>
        <taxon>rosids</taxon>
        <taxon>fabids</taxon>
        <taxon>Rosales</taxon>
        <taxon>Rosaceae</taxon>
        <taxon>Rosoideae</taxon>
        <taxon>Rosoideae incertae sedis</taxon>
        <taxon>Rubus</taxon>
    </lineage>
</organism>
<feature type="region of interest" description="Disordered" evidence="1">
    <location>
        <begin position="110"/>
        <end position="131"/>
    </location>
</feature>
<proteinExistence type="predicted"/>
<comment type="caution">
    <text evidence="2">The sequence shown here is derived from an EMBL/GenBank/DDBJ whole genome shotgun (WGS) entry which is preliminary data.</text>
</comment>
<gene>
    <name evidence="2" type="ORF">M0R45_015053</name>
</gene>
<dbReference type="AlphaFoldDB" id="A0AAW1XPN4"/>
<dbReference type="Proteomes" id="UP001457282">
    <property type="component" value="Unassembled WGS sequence"/>
</dbReference>
<evidence type="ECO:0000313" key="3">
    <source>
        <dbReference type="Proteomes" id="UP001457282"/>
    </source>
</evidence>
<protein>
    <submittedName>
        <fullName evidence="2">Uncharacterized protein</fullName>
    </submittedName>
</protein>
<name>A0AAW1XPN4_RUBAR</name>
<dbReference type="EMBL" id="JBEDUW010000003">
    <property type="protein sequence ID" value="KAK9938306.1"/>
    <property type="molecule type" value="Genomic_DNA"/>
</dbReference>
<feature type="compositionally biased region" description="Basic and acidic residues" evidence="1">
    <location>
        <begin position="120"/>
        <end position="131"/>
    </location>
</feature>
<keyword evidence="3" id="KW-1185">Reference proteome</keyword>
<accession>A0AAW1XPN4</accession>
<evidence type="ECO:0000256" key="1">
    <source>
        <dbReference type="SAM" id="MobiDB-lite"/>
    </source>
</evidence>